<dbReference type="AlphaFoldDB" id="A0A2W6NJ48"/>
<name>A0A2W6NJ48_9BACL</name>
<sequence>MKKITLIFLSLILIVSVITPVISAQSEIKEPIIPMIDERITGILESNNIDYAVSDGKIIISDKSETNRNRVNQLLIASFRTDVNLQSAMATYPSAWQSLKNYNFAGSKKFSGATKTAFVAAFTAYAKNIATPWKELVAVAAGGYAAYYFINNNTEDLYTFITYHYRTMGPGFVDSNGTVYGDYEIRKQTRITKNSNNTGGAYDVDTRRGTSLVPWF</sequence>
<protein>
    <submittedName>
        <fullName evidence="1">Uncharacterized protein</fullName>
    </submittedName>
</protein>
<evidence type="ECO:0000313" key="2">
    <source>
        <dbReference type="Proteomes" id="UP000249204"/>
    </source>
</evidence>
<dbReference type="RefSeq" id="WP_111269930.1">
    <property type="nucleotide sequence ID" value="NZ_QKWW01000024.1"/>
</dbReference>
<dbReference type="Proteomes" id="UP000249204">
    <property type="component" value="Unassembled WGS sequence"/>
</dbReference>
<reference evidence="1 2" key="1">
    <citation type="submission" date="2018-06" db="EMBL/GenBank/DDBJ databases">
        <title>Isolation of heavy metals resistant Paenibacillus silvae NC2 from Gold-Copper mine in ZiJin, China.</title>
        <authorList>
            <person name="Xu J."/>
            <person name="Mazhar H.S."/>
            <person name="Rensing C."/>
        </authorList>
    </citation>
    <scope>NUCLEOTIDE SEQUENCE [LARGE SCALE GENOMIC DNA]</scope>
    <source>
        <strain evidence="1 2">NC2</strain>
    </source>
</reference>
<proteinExistence type="predicted"/>
<comment type="caution">
    <text evidence="1">The sequence shown here is derived from an EMBL/GenBank/DDBJ whole genome shotgun (WGS) entry which is preliminary data.</text>
</comment>
<dbReference type="EMBL" id="QKWW01000024">
    <property type="protein sequence ID" value="PZT55924.1"/>
    <property type="molecule type" value="Genomic_DNA"/>
</dbReference>
<accession>A0A2W6NJ48</accession>
<evidence type="ECO:0000313" key="1">
    <source>
        <dbReference type="EMBL" id="PZT55924.1"/>
    </source>
</evidence>
<gene>
    <name evidence="1" type="ORF">DN757_09055</name>
</gene>
<organism evidence="1 2">
    <name type="scientific">Paenibacillus silvae</name>
    <dbReference type="NCBI Taxonomy" id="1325358"/>
    <lineage>
        <taxon>Bacteria</taxon>
        <taxon>Bacillati</taxon>
        <taxon>Bacillota</taxon>
        <taxon>Bacilli</taxon>
        <taxon>Bacillales</taxon>
        <taxon>Paenibacillaceae</taxon>
        <taxon>Paenibacillus</taxon>
    </lineage>
</organism>